<accession>A0A974CSJ8</accession>
<dbReference type="AlphaFoldDB" id="A0A974CSJ8"/>
<proteinExistence type="predicted"/>
<name>A0A974CSJ8_XENLA</name>
<gene>
    <name evidence="1" type="ORF">XELAEV_18029997mg</name>
</gene>
<dbReference type="Proteomes" id="UP000694892">
    <property type="component" value="Chromosome 5S"/>
</dbReference>
<reference evidence="2" key="1">
    <citation type="journal article" date="2016" name="Nature">
        <title>Genome evolution in the allotetraploid frog Xenopus laevis.</title>
        <authorList>
            <person name="Session A.M."/>
            <person name="Uno Y."/>
            <person name="Kwon T."/>
            <person name="Chapman J.A."/>
            <person name="Toyoda A."/>
            <person name="Takahashi S."/>
            <person name="Fukui A."/>
            <person name="Hikosaka A."/>
            <person name="Suzuki A."/>
            <person name="Kondo M."/>
            <person name="van Heeringen S.J."/>
            <person name="Quigley I."/>
            <person name="Heinz S."/>
            <person name="Ogino H."/>
            <person name="Ochi H."/>
            <person name="Hellsten U."/>
            <person name="Lyons J.B."/>
            <person name="Simakov O."/>
            <person name="Putnam N."/>
            <person name="Stites J."/>
            <person name="Kuroki Y."/>
            <person name="Tanaka T."/>
            <person name="Michiue T."/>
            <person name="Watanabe M."/>
            <person name="Bogdanovic O."/>
            <person name="Lister R."/>
            <person name="Georgiou G."/>
            <person name="Paranjpe S.S."/>
            <person name="van Kruijsbergen I."/>
            <person name="Shu S."/>
            <person name="Carlson J."/>
            <person name="Kinoshita T."/>
            <person name="Ohta Y."/>
            <person name="Mawaribuchi S."/>
            <person name="Jenkins J."/>
            <person name="Grimwood J."/>
            <person name="Schmutz J."/>
            <person name="Mitros T."/>
            <person name="Mozaffari S.V."/>
            <person name="Suzuki Y."/>
            <person name="Haramoto Y."/>
            <person name="Yamamoto T.S."/>
            <person name="Takagi C."/>
            <person name="Heald R."/>
            <person name="Miller K."/>
            <person name="Haudenschild C."/>
            <person name="Kitzman J."/>
            <person name="Nakayama T."/>
            <person name="Izutsu Y."/>
            <person name="Robert J."/>
            <person name="Fortriede J."/>
            <person name="Burns K."/>
            <person name="Lotay V."/>
            <person name="Karimi K."/>
            <person name="Yasuoka Y."/>
            <person name="Dichmann D.S."/>
            <person name="Flajnik M.F."/>
            <person name="Houston D.W."/>
            <person name="Shendure J."/>
            <person name="DuPasquier L."/>
            <person name="Vize P.D."/>
            <person name="Zorn A.M."/>
            <person name="Ito M."/>
            <person name="Marcotte E.M."/>
            <person name="Wallingford J.B."/>
            <person name="Ito Y."/>
            <person name="Asashima M."/>
            <person name="Ueno N."/>
            <person name="Matsuda Y."/>
            <person name="Veenstra G.J."/>
            <person name="Fujiyama A."/>
            <person name="Harland R.M."/>
            <person name="Taira M."/>
            <person name="Rokhsar D.S."/>
        </authorList>
    </citation>
    <scope>NUCLEOTIDE SEQUENCE [LARGE SCALE GENOMIC DNA]</scope>
    <source>
        <strain evidence="2">J</strain>
    </source>
</reference>
<dbReference type="EMBL" id="CM004475">
    <property type="protein sequence ID" value="OCT78909.1"/>
    <property type="molecule type" value="Genomic_DNA"/>
</dbReference>
<evidence type="ECO:0000313" key="1">
    <source>
        <dbReference type="EMBL" id="OCT78909.1"/>
    </source>
</evidence>
<organism evidence="1 2">
    <name type="scientific">Xenopus laevis</name>
    <name type="common">African clawed frog</name>
    <dbReference type="NCBI Taxonomy" id="8355"/>
    <lineage>
        <taxon>Eukaryota</taxon>
        <taxon>Metazoa</taxon>
        <taxon>Chordata</taxon>
        <taxon>Craniata</taxon>
        <taxon>Vertebrata</taxon>
        <taxon>Euteleostomi</taxon>
        <taxon>Amphibia</taxon>
        <taxon>Batrachia</taxon>
        <taxon>Anura</taxon>
        <taxon>Pipoidea</taxon>
        <taxon>Pipidae</taxon>
        <taxon>Xenopodinae</taxon>
        <taxon>Xenopus</taxon>
        <taxon>Xenopus</taxon>
    </lineage>
</organism>
<sequence>MSTMGDHFAPSSAVELGSDILVLFFFFPYKQFFNNGRTGVLDGEIRNWLDGEKIILWDIEDTILMILLIMEKSVWRLDSEGVALVYYLYSWKECHTNKYSL</sequence>
<protein>
    <submittedName>
        <fullName evidence="1">Uncharacterized protein</fullName>
    </submittedName>
</protein>
<evidence type="ECO:0000313" key="2">
    <source>
        <dbReference type="Proteomes" id="UP000694892"/>
    </source>
</evidence>